<dbReference type="PROSITE" id="PS50995">
    <property type="entry name" value="HTH_MARR_2"/>
    <property type="match status" value="1"/>
</dbReference>
<dbReference type="GO" id="GO:0003700">
    <property type="term" value="F:DNA-binding transcription factor activity"/>
    <property type="evidence" value="ECO:0007669"/>
    <property type="project" value="InterPro"/>
</dbReference>
<dbReference type="InterPro" id="IPR000835">
    <property type="entry name" value="HTH_MarR-typ"/>
</dbReference>
<dbReference type="STRING" id="632773.BBEV_1030"/>
<dbReference type="OrthoDB" id="2355600at2"/>
<dbReference type="AlphaFoldDB" id="A0A1D7QTS9"/>
<dbReference type="SMART" id="SM00347">
    <property type="entry name" value="HTH_MARR"/>
    <property type="match status" value="1"/>
</dbReference>
<dbReference type="Proteomes" id="UP000094463">
    <property type="component" value="Chromosome"/>
</dbReference>
<proteinExistence type="predicted"/>
<reference evidence="5 6" key="1">
    <citation type="submission" date="2015-08" db="EMBL/GenBank/DDBJ databases">
        <title>The complete genome sequence of Bacillus beveridgei MLTeJB.</title>
        <authorList>
            <person name="Hanson T.E."/>
            <person name="Mesa C."/>
            <person name="Basesman S.M."/>
            <person name="Oremland R.S."/>
        </authorList>
    </citation>
    <scope>NUCLEOTIDE SEQUENCE [LARGE SCALE GENOMIC DNA]</scope>
    <source>
        <strain evidence="5 6">MLTeJB</strain>
    </source>
</reference>
<dbReference type="PANTHER" id="PTHR42756">
    <property type="entry name" value="TRANSCRIPTIONAL REGULATOR, MARR"/>
    <property type="match status" value="1"/>
</dbReference>
<keyword evidence="6" id="KW-1185">Reference proteome</keyword>
<evidence type="ECO:0000313" key="6">
    <source>
        <dbReference type="Proteomes" id="UP000094463"/>
    </source>
</evidence>
<protein>
    <submittedName>
        <fullName evidence="5">Transcriptional regulator, MarR family</fullName>
    </submittedName>
</protein>
<evidence type="ECO:0000256" key="1">
    <source>
        <dbReference type="ARBA" id="ARBA00023015"/>
    </source>
</evidence>
<dbReference type="Pfam" id="PF01047">
    <property type="entry name" value="MarR"/>
    <property type="match status" value="1"/>
</dbReference>
<accession>A0A1D7QTS9</accession>
<evidence type="ECO:0000256" key="2">
    <source>
        <dbReference type="ARBA" id="ARBA00023125"/>
    </source>
</evidence>
<evidence type="ECO:0000256" key="3">
    <source>
        <dbReference type="ARBA" id="ARBA00023163"/>
    </source>
</evidence>
<dbReference type="InterPro" id="IPR036390">
    <property type="entry name" value="WH_DNA-bd_sf"/>
</dbReference>
<feature type="domain" description="HTH marR-type" evidence="4">
    <location>
        <begin position="1"/>
        <end position="137"/>
    </location>
</feature>
<gene>
    <name evidence="5" type="ORF">BBEV_1030</name>
</gene>
<keyword evidence="3" id="KW-0804">Transcription</keyword>
<dbReference type="InterPro" id="IPR036388">
    <property type="entry name" value="WH-like_DNA-bd_sf"/>
</dbReference>
<dbReference type="PANTHER" id="PTHR42756:SF1">
    <property type="entry name" value="TRANSCRIPTIONAL REPRESSOR OF EMRAB OPERON"/>
    <property type="match status" value="1"/>
</dbReference>
<dbReference type="KEGG" id="bbev:BBEV_1030"/>
<evidence type="ECO:0000259" key="4">
    <source>
        <dbReference type="PROSITE" id="PS50995"/>
    </source>
</evidence>
<organism evidence="5 6">
    <name type="scientific">Salisediminibacterium beveridgei</name>
    <dbReference type="NCBI Taxonomy" id="632773"/>
    <lineage>
        <taxon>Bacteria</taxon>
        <taxon>Bacillati</taxon>
        <taxon>Bacillota</taxon>
        <taxon>Bacilli</taxon>
        <taxon>Bacillales</taxon>
        <taxon>Bacillaceae</taxon>
        <taxon>Salisediminibacterium</taxon>
    </lineage>
</organism>
<sequence length="148" mass="17093">MKENLIQTIEERVFDIVLMFNQEFGCEVDHTLTSNQQLLLYLVTQKEVTQVKDLARIINISASAVSQMVSKLEAMDIIHREIDPENRRNSVLKAGEKGKELTKEMNDKRTAIVSKYLKKLKRQDLEELDRIMGNLSDIIQDEKRGSQS</sequence>
<keyword evidence="1" id="KW-0805">Transcription regulation</keyword>
<dbReference type="Gene3D" id="1.10.10.10">
    <property type="entry name" value="Winged helix-like DNA-binding domain superfamily/Winged helix DNA-binding domain"/>
    <property type="match status" value="1"/>
</dbReference>
<keyword evidence="2" id="KW-0238">DNA-binding</keyword>
<dbReference type="SUPFAM" id="SSF46785">
    <property type="entry name" value="Winged helix' DNA-binding domain"/>
    <property type="match status" value="1"/>
</dbReference>
<evidence type="ECO:0000313" key="5">
    <source>
        <dbReference type="EMBL" id="AOM82399.1"/>
    </source>
</evidence>
<dbReference type="RefSeq" id="WP_069364494.1">
    <property type="nucleotide sequence ID" value="NZ_CP012502.1"/>
</dbReference>
<dbReference type="EMBL" id="CP012502">
    <property type="protein sequence ID" value="AOM82399.1"/>
    <property type="molecule type" value="Genomic_DNA"/>
</dbReference>
<name>A0A1D7QTS9_9BACI</name>
<dbReference type="GO" id="GO:0003677">
    <property type="term" value="F:DNA binding"/>
    <property type="evidence" value="ECO:0007669"/>
    <property type="project" value="UniProtKB-KW"/>
</dbReference>